<keyword evidence="9" id="KW-1185">Reference proteome</keyword>
<keyword evidence="2 8" id="KW-0436">Ligase</keyword>
<evidence type="ECO:0000256" key="4">
    <source>
        <dbReference type="ARBA" id="ARBA00022840"/>
    </source>
</evidence>
<proteinExistence type="predicted"/>
<dbReference type="InterPro" id="IPR002314">
    <property type="entry name" value="aa-tRNA-synt_IIb"/>
</dbReference>
<feature type="domain" description="Aminoacyl-transfer RNA synthetases class-II family profile" evidence="7">
    <location>
        <begin position="155"/>
        <end position="299"/>
    </location>
</feature>
<evidence type="ECO:0000313" key="9">
    <source>
        <dbReference type="Proteomes" id="UP001367030"/>
    </source>
</evidence>
<dbReference type="GO" id="GO:0016874">
    <property type="term" value="F:ligase activity"/>
    <property type="evidence" value="ECO:0007669"/>
    <property type="project" value="UniProtKB-KW"/>
</dbReference>
<evidence type="ECO:0000256" key="1">
    <source>
        <dbReference type="ARBA" id="ARBA00022490"/>
    </source>
</evidence>
<dbReference type="Pfam" id="PF00587">
    <property type="entry name" value="tRNA-synt_2b"/>
    <property type="match status" value="1"/>
</dbReference>
<keyword evidence="5" id="KW-0648">Protein biosynthesis</keyword>
<dbReference type="PROSITE" id="PS50862">
    <property type="entry name" value="AA_TRNA_LIGASE_II"/>
    <property type="match status" value="1"/>
</dbReference>
<name>A0ABU8X9N5_9BURK</name>
<accession>A0ABU8X9N5</accession>
<dbReference type="Proteomes" id="UP001367030">
    <property type="component" value="Unassembled WGS sequence"/>
</dbReference>
<reference evidence="8 9" key="1">
    <citation type="submission" date="2024-03" db="EMBL/GenBank/DDBJ databases">
        <title>Novel species of the genus Variovorax.</title>
        <authorList>
            <person name="Liu Q."/>
            <person name="Xin Y.-H."/>
        </authorList>
    </citation>
    <scope>NUCLEOTIDE SEQUENCE [LARGE SCALE GENOMIC DNA]</scope>
    <source>
        <strain evidence="8 9">KACC 18901</strain>
    </source>
</reference>
<dbReference type="InterPro" id="IPR006195">
    <property type="entry name" value="aa-tRNA-synth_II"/>
</dbReference>
<keyword evidence="3" id="KW-0547">Nucleotide-binding</keyword>
<sequence length="312" mass="35014">MNQSPPAAQAADRYDPRKFHEELVAHGLLHPSGVRGVHGRGEVFEHILQCFDALFMRTGDAPDARPMMFPPIVARELIEKMGYLGNFPQLIGSVHSFFGSDAQAREMAARAAEGERWEDMLDIAEVMLLPAACYPVYPLFGGLLPQGGRLVSVVGWCFRHEPSHEPTRMQSFRMRELVRVGAPEAVQQWRDDWLARGMAMFRSLGLPVHSEVANDPFFGKTGRLLAESQREMALKFEIVVPVVSLERPTAICSFNWHQEHFTGKFGIRQSDSAVAHTACIGLGLDRSVLALFKTHGMDPDRWPQEVRSVLRL</sequence>
<dbReference type="SUPFAM" id="SSF55681">
    <property type="entry name" value="Class II aaRS and biotin synthetases"/>
    <property type="match status" value="1"/>
</dbReference>
<organism evidence="8 9">
    <name type="scientific">Variovorax robiniae</name>
    <dbReference type="NCBI Taxonomy" id="1836199"/>
    <lineage>
        <taxon>Bacteria</taxon>
        <taxon>Pseudomonadati</taxon>
        <taxon>Pseudomonadota</taxon>
        <taxon>Betaproteobacteria</taxon>
        <taxon>Burkholderiales</taxon>
        <taxon>Comamonadaceae</taxon>
        <taxon>Variovorax</taxon>
    </lineage>
</organism>
<keyword evidence="1" id="KW-0963">Cytoplasm</keyword>
<dbReference type="EMBL" id="JBBKZS010000007">
    <property type="protein sequence ID" value="MEJ8856510.1"/>
    <property type="molecule type" value="Genomic_DNA"/>
</dbReference>
<protein>
    <submittedName>
        <fullName evidence="8">Amino acid--[acyl-carrier-protein] ligase</fullName>
        <ecNumber evidence="8">6.2.1.n2</ecNumber>
    </submittedName>
</protein>
<gene>
    <name evidence="8" type="ORF">WKW79_18180</name>
</gene>
<keyword evidence="6" id="KW-0030">Aminoacyl-tRNA synthetase</keyword>
<evidence type="ECO:0000256" key="6">
    <source>
        <dbReference type="ARBA" id="ARBA00023146"/>
    </source>
</evidence>
<evidence type="ECO:0000256" key="3">
    <source>
        <dbReference type="ARBA" id="ARBA00022741"/>
    </source>
</evidence>
<evidence type="ECO:0000256" key="5">
    <source>
        <dbReference type="ARBA" id="ARBA00022917"/>
    </source>
</evidence>
<dbReference type="Gene3D" id="3.30.930.10">
    <property type="entry name" value="Bira Bifunctional Protein, Domain 2"/>
    <property type="match status" value="1"/>
</dbReference>
<comment type="caution">
    <text evidence="8">The sequence shown here is derived from an EMBL/GenBank/DDBJ whole genome shotgun (WGS) entry which is preliminary data.</text>
</comment>
<evidence type="ECO:0000256" key="2">
    <source>
        <dbReference type="ARBA" id="ARBA00022598"/>
    </source>
</evidence>
<evidence type="ECO:0000259" key="7">
    <source>
        <dbReference type="PROSITE" id="PS50862"/>
    </source>
</evidence>
<keyword evidence="4" id="KW-0067">ATP-binding</keyword>
<dbReference type="RefSeq" id="WP_340336575.1">
    <property type="nucleotide sequence ID" value="NZ_JBBKZS010000007.1"/>
</dbReference>
<dbReference type="EC" id="6.2.1.n2" evidence="8"/>
<evidence type="ECO:0000313" key="8">
    <source>
        <dbReference type="EMBL" id="MEJ8856510.1"/>
    </source>
</evidence>
<dbReference type="InterPro" id="IPR045864">
    <property type="entry name" value="aa-tRNA-synth_II/BPL/LPL"/>
</dbReference>
<dbReference type="NCBIfam" id="NF005479">
    <property type="entry name" value="PRK07080.1"/>
    <property type="match status" value="1"/>
</dbReference>